<dbReference type="GO" id="GO:1902600">
    <property type="term" value="P:proton transmembrane transport"/>
    <property type="evidence" value="ECO:0007669"/>
    <property type="project" value="InterPro"/>
</dbReference>
<feature type="transmembrane region" description="Helical" evidence="9">
    <location>
        <begin position="185"/>
        <end position="207"/>
    </location>
</feature>
<evidence type="ECO:0000256" key="1">
    <source>
        <dbReference type="ARBA" id="ARBA00004651"/>
    </source>
</evidence>
<feature type="transmembrane region" description="Helical" evidence="9">
    <location>
        <begin position="6"/>
        <end position="24"/>
    </location>
</feature>
<evidence type="ECO:0000256" key="7">
    <source>
        <dbReference type="ARBA" id="ARBA00023065"/>
    </source>
</evidence>
<feature type="transmembrane region" description="Helical" evidence="9">
    <location>
        <begin position="336"/>
        <end position="357"/>
    </location>
</feature>
<proteinExistence type="predicted"/>
<keyword evidence="5 9" id="KW-0812">Transmembrane</keyword>
<feature type="transmembrane region" description="Helical" evidence="9">
    <location>
        <begin position="31"/>
        <end position="48"/>
    </location>
</feature>
<gene>
    <name evidence="12" type="ORF">E4634_10325</name>
</gene>
<comment type="subcellular location">
    <subcellularLocation>
        <location evidence="1">Cell membrane</location>
        <topology evidence="1">Multi-pass membrane protein</topology>
    </subcellularLocation>
</comment>
<feature type="transmembrane region" description="Helical" evidence="9">
    <location>
        <begin position="273"/>
        <end position="291"/>
    </location>
</feature>
<evidence type="ECO:0000256" key="5">
    <source>
        <dbReference type="ARBA" id="ARBA00022692"/>
    </source>
</evidence>
<evidence type="ECO:0000313" key="12">
    <source>
        <dbReference type="EMBL" id="TGD73421.1"/>
    </source>
</evidence>
<keyword evidence="13" id="KW-1185">Reference proteome</keyword>
<dbReference type="EMBL" id="SRLE01000007">
    <property type="protein sequence ID" value="TGD73421.1"/>
    <property type="molecule type" value="Genomic_DNA"/>
</dbReference>
<evidence type="ECO:0000256" key="8">
    <source>
        <dbReference type="ARBA" id="ARBA00023136"/>
    </source>
</evidence>
<dbReference type="Gene3D" id="1.20.1530.20">
    <property type="match status" value="1"/>
</dbReference>
<evidence type="ECO:0000256" key="6">
    <source>
        <dbReference type="ARBA" id="ARBA00022989"/>
    </source>
</evidence>
<dbReference type="RefSeq" id="WP_135443566.1">
    <property type="nucleotide sequence ID" value="NZ_SRLE01000007.1"/>
</dbReference>
<evidence type="ECO:0000256" key="9">
    <source>
        <dbReference type="SAM" id="Phobius"/>
    </source>
</evidence>
<feature type="transmembrane region" description="Helical" evidence="9">
    <location>
        <begin position="219"/>
        <end position="239"/>
    </location>
</feature>
<name>A0A4Z0M1K8_9GAMM</name>
<dbReference type="InterPro" id="IPR038770">
    <property type="entry name" value="Na+/solute_symporter_sf"/>
</dbReference>
<keyword evidence="8 9" id="KW-0472">Membrane</keyword>
<feature type="transmembrane region" description="Helical" evidence="9">
    <location>
        <begin position="118"/>
        <end position="138"/>
    </location>
</feature>
<feature type="transmembrane region" description="Helical" evidence="9">
    <location>
        <begin position="54"/>
        <end position="71"/>
    </location>
</feature>
<dbReference type="Proteomes" id="UP000298050">
    <property type="component" value="Unassembled WGS sequence"/>
</dbReference>
<feature type="transmembrane region" description="Helical" evidence="9">
    <location>
        <begin position="92"/>
        <end position="112"/>
    </location>
</feature>
<dbReference type="SUPFAM" id="SSF51735">
    <property type="entry name" value="NAD(P)-binding Rossmann-fold domains"/>
    <property type="match status" value="1"/>
</dbReference>
<accession>A0A4Z0M1K8</accession>
<dbReference type="AlphaFoldDB" id="A0A4Z0M1K8"/>
<evidence type="ECO:0000259" key="11">
    <source>
        <dbReference type="Pfam" id="PF02254"/>
    </source>
</evidence>
<comment type="caution">
    <text evidence="12">The sequence shown here is derived from an EMBL/GenBank/DDBJ whole genome shotgun (WGS) entry which is preliminary data.</text>
</comment>
<keyword evidence="6 9" id="KW-1133">Transmembrane helix</keyword>
<dbReference type="OrthoDB" id="570124at2"/>
<feature type="transmembrane region" description="Helical" evidence="9">
    <location>
        <begin position="363"/>
        <end position="380"/>
    </location>
</feature>
<feature type="domain" description="Cation/H+ exchanger transmembrane" evidence="10">
    <location>
        <begin position="15"/>
        <end position="390"/>
    </location>
</feature>
<dbReference type="GO" id="GO:0006813">
    <property type="term" value="P:potassium ion transport"/>
    <property type="evidence" value="ECO:0007669"/>
    <property type="project" value="InterPro"/>
</dbReference>
<sequence>MSQDVLLVLTAIGLFSLVSQWLAWRLKVPAILFLLASGLLMGPVSGVLDPDALFGDLLFPFISLAVAVIIFEGSLTLNFDEIRGHGVVVRNLISLGLLIIWLLIALLAHFLVGLHWELAVLFGAIMTVTGPTVVMPMLQAVRPTRAVANILRWEGILVDPLGAIFAVITFSVVVATQTSTHWIELLAHLLRLLGTGLAVGLLGGWAWGWALRRYWVPQFLHNVATLLVVFAVFAISNVIAHESGLLAVTAMGVWLANARGIHIRSLLDFKESLSILLISALFILLAARLQFDQLSALGWPALLLILGIQCVARPLKVAACTVGSSLGWRERAMIGWIGPRGIVAAAISAVFAERLLAQDVADAQLLVPLAFTVIAGTVVIQSLTARPLAKALGVAAPAPEGVLILGVNSFAIALGKVLKEAGFTVVVADNDWDSLRDARMAGLRTYYGNPMSNHAERTLDLSGIGRLFAMSRNTEFNRLACTYFAHQFGRREVFMLPVSMVSEDGRSNSKTKPSMELPGRRLFAEDVSLAKLLSYISRGAEIKATRLSETYDFEQFLADGDQQRILLAAWNDKGRLAPYSKRWESFLEPGWTIASLSLKEPAARETLNR</sequence>
<evidence type="ECO:0000313" key="13">
    <source>
        <dbReference type="Proteomes" id="UP000298050"/>
    </source>
</evidence>
<keyword evidence="3" id="KW-0050">Antiport</keyword>
<feature type="transmembrane region" description="Helical" evidence="9">
    <location>
        <begin position="297"/>
        <end position="315"/>
    </location>
</feature>
<evidence type="ECO:0000256" key="4">
    <source>
        <dbReference type="ARBA" id="ARBA00022475"/>
    </source>
</evidence>
<keyword evidence="4" id="KW-1003">Cell membrane</keyword>
<keyword evidence="2" id="KW-0813">Transport</keyword>
<reference evidence="12 13" key="1">
    <citation type="submission" date="2019-04" db="EMBL/GenBank/DDBJ databases">
        <title>Taxonomy of novel Haliea sp. from mangrove soil of West Coast of India.</title>
        <authorList>
            <person name="Verma A."/>
            <person name="Kumar P."/>
            <person name="Krishnamurthi S."/>
        </authorList>
    </citation>
    <scope>NUCLEOTIDE SEQUENCE [LARGE SCALE GENOMIC DNA]</scope>
    <source>
        <strain evidence="12 13">SAOS-164</strain>
    </source>
</reference>
<dbReference type="Pfam" id="PF02254">
    <property type="entry name" value="TrkA_N"/>
    <property type="match status" value="1"/>
</dbReference>
<feature type="transmembrane region" description="Helical" evidence="9">
    <location>
        <begin position="245"/>
        <end position="261"/>
    </location>
</feature>
<feature type="transmembrane region" description="Helical" evidence="9">
    <location>
        <begin position="150"/>
        <end position="173"/>
    </location>
</feature>
<keyword evidence="7" id="KW-0406">Ion transport</keyword>
<organism evidence="12 13">
    <name type="scientific">Mangrovimicrobium sediminis</name>
    <dbReference type="NCBI Taxonomy" id="2562682"/>
    <lineage>
        <taxon>Bacteria</taxon>
        <taxon>Pseudomonadati</taxon>
        <taxon>Pseudomonadota</taxon>
        <taxon>Gammaproteobacteria</taxon>
        <taxon>Cellvibrionales</taxon>
        <taxon>Halieaceae</taxon>
        <taxon>Mangrovimicrobium</taxon>
    </lineage>
</organism>
<feature type="domain" description="RCK N-terminal" evidence="11">
    <location>
        <begin position="402"/>
        <end position="491"/>
    </location>
</feature>
<dbReference type="InterPro" id="IPR036291">
    <property type="entry name" value="NAD(P)-bd_dom_sf"/>
</dbReference>
<dbReference type="InterPro" id="IPR006153">
    <property type="entry name" value="Cation/H_exchanger_TM"/>
</dbReference>
<dbReference type="InterPro" id="IPR003148">
    <property type="entry name" value="RCK_N"/>
</dbReference>
<protein>
    <submittedName>
        <fullName evidence="12">Sodium:proton antiporter</fullName>
    </submittedName>
</protein>
<dbReference type="GO" id="GO:0005886">
    <property type="term" value="C:plasma membrane"/>
    <property type="evidence" value="ECO:0007669"/>
    <property type="project" value="UniProtKB-SubCell"/>
</dbReference>
<dbReference type="GO" id="GO:0015297">
    <property type="term" value="F:antiporter activity"/>
    <property type="evidence" value="ECO:0007669"/>
    <property type="project" value="UniProtKB-KW"/>
</dbReference>
<dbReference type="Pfam" id="PF00999">
    <property type="entry name" value="Na_H_Exchanger"/>
    <property type="match status" value="1"/>
</dbReference>
<evidence type="ECO:0000256" key="2">
    <source>
        <dbReference type="ARBA" id="ARBA00022448"/>
    </source>
</evidence>
<evidence type="ECO:0000259" key="10">
    <source>
        <dbReference type="Pfam" id="PF00999"/>
    </source>
</evidence>
<dbReference type="PANTHER" id="PTHR32507:SF0">
    <property type="entry name" value="NA(+)_H(+) ANTIPORTER 2-RELATED"/>
    <property type="match status" value="1"/>
</dbReference>
<dbReference type="Gene3D" id="3.40.50.720">
    <property type="entry name" value="NAD(P)-binding Rossmann-like Domain"/>
    <property type="match status" value="1"/>
</dbReference>
<evidence type="ECO:0000256" key="3">
    <source>
        <dbReference type="ARBA" id="ARBA00022449"/>
    </source>
</evidence>
<dbReference type="PANTHER" id="PTHR32507">
    <property type="entry name" value="NA(+)/H(+) ANTIPORTER 1"/>
    <property type="match status" value="1"/>
</dbReference>